<evidence type="ECO:0000313" key="1">
    <source>
        <dbReference type="EMBL" id="RCX05016.1"/>
    </source>
</evidence>
<proteinExistence type="predicted"/>
<gene>
    <name evidence="1" type="ORF">DES35_101295</name>
</gene>
<keyword evidence="2" id="KW-1185">Reference proteome</keyword>
<dbReference type="InterPro" id="IPR025631">
    <property type="entry name" value="Porin_10"/>
</dbReference>
<dbReference type="EMBL" id="QPJS01000001">
    <property type="protein sequence ID" value="RCX05016.1"/>
    <property type="molecule type" value="Genomic_DNA"/>
</dbReference>
<sequence>MAFCAVFSGLSLQAQFQWPEPIPSVAFQYRTLQSDFKMLDTAFRPELYGGFAFDESTSRLRLEAGNLGAPVFEPIYNPMYHAYLHWGNYPFYHNRVRQEQVLFFKVTAPLTEARYLQGYNRGQLFRIFHTQNIHSRWNFNLHWQRLNSEGFYPHMNTERSNFTISTDYCSPDKRYVFTGYYTYQRQLSNENGGLRFDTVFTQNTRRDRPLVPVKFREGRSVSSIQEAYFQHRYSLISAISDSDETGRKYSSVTGIGHRMYYSGEKYQYIKSHRPDDTLYFRDFYYSFEKTDDSTAFIFFRNEAFLFAELSKNAYAEAGAGFQHSLHGGRFHSRYFSQFRLYGDVSWKLNRLLLTAGISHHPVGEASGTSSLQAAASIFWFKHYSAKAYIKNSVEAPHTFFVLHLSNLTAWNRTFSYIRYREMGGTVELPIVGTLEAKAWINQGLLFIGDDLRPVQHQGPISIAQFQWRTEYRPAKFLTYRHRITNQQISDREVLRLPQWAAEADVFAKFSLFRGNLSVIAGVGGMYVSRFKAMGYTPVLGTFYLANSGLIGNTFIADAFMHFQIKNAVITVRYENATAGWLTPFNYFAAAGYPVADPFLRVGILWRFFN</sequence>
<dbReference type="AlphaFoldDB" id="A0A369A9N1"/>
<evidence type="ECO:0000313" key="2">
    <source>
        <dbReference type="Proteomes" id="UP000253517"/>
    </source>
</evidence>
<dbReference type="RefSeq" id="WP_160171968.1">
    <property type="nucleotide sequence ID" value="NZ_BHZF01000001.1"/>
</dbReference>
<dbReference type="Proteomes" id="UP000253517">
    <property type="component" value="Unassembled WGS sequence"/>
</dbReference>
<accession>A0A369A9N1</accession>
<comment type="caution">
    <text evidence="1">The sequence shown here is derived from an EMBL/GenBank/DDBJ whole genome shotgun (WGS) entry which is preliminary data.</text>
</comment>
<name>A0A369A9N1_9FLAO</name>
<reference evidence="1 2" key="1">
    <citation type="submission" date="2018-07" db="EMBL/GenBank/DDBJ databases">
        <title>Genomic Encyclopedia of Type Strains, Phase IV (KMG-IV): sequencing the most valuable type-strain genomes for metagenomic binning, comparative biology and taxonomic classification.</title>
        <authorList>
            <person name="Goeker M."/>
        </authorList>
    </citation>
    <scope>NUCLEOTIDE SEQUENCE [LARGE SCALE GENOMIC DNA]</scope>
    <source>
        <strain evidence="1 2">DSM 21410</strain>
    </source>
</reference>
<organism evidence="1 2">
    <name type="scientific">Schleiferia thermophila</name>
    <dbReference type="NCBI Taxonomy" id="884107"/>
    <lineage>
        <taxon>Bacteria</taxon>
        <taxon>Pseudomonadati</taxon>
        <taxon>Bacteroidota</taxon>
        <taxon>Flavobacteriia</taxon>
        <taxon>Flavobacteriales</taxon>
        <taxon>Schleiferiaceae</taxon>
        <taxon>Schleiferia</taxon>
    </lineage>
</organism>
<protein>
    <submittedName>
        <fullName evidence="1">Putative beta-barrel porin</fullName>
    </submittedName>
</protein>
<dbReference type="Pfam" id="PF14121">
    <property type="entry name" value="Porin_10"/>
    <property type="match status" value="1"/>
</dbReference>